<dbReference type="Gene3D" id="3.40.50.300">
    <property type="entry name" value="P-loop containing nucleotide triphosphate hydrolases"/>
    <property type="match status" value="1"/>
</dbReference>
<dbReference type="CDD" id="cd18785">
    <property type="entry name" value="SF2_C"/>
    <property type="match status" value="1"/>
</dbReference>
<gene>
    <name evidence="2" type="ORF">CRX47_09105</name>
</gene>
<keyword evidence="2" id="KW-0378">Hydrolase</keyword>
<evidence type="ECO:0000313" key="3">
    <source>
        <dbReference type="Proteomes" id="UP000223854"/>
    </source>
</evidence>
<dbReference type="PANTHER" id="PTHR47396:SF1">
    <property type="entry name" value="ATP-DEPENDENT HELICASE IRC3-RELATED"/>
    <property type="match status" value="1"/>
</dbReference>
<dbReference type="Pfam" id="PF04851">
    <property type="entry name" value="ResIII"/>
    <property type="match status" value="1"/>
</dbReference>
<dbReference type="GO" id="GO:0004519">
    <property type="term" value="F:endonuclease activity"/>
    <property type="evidence" value="ECO:0007669"/>
    <property type="project" value="UniProtKB-KW"/>
</dbReference>
<dbReference type="Proteomes" id="UP000223854">
    <property type="component" value="Unassembled WGS sequence"/>
</dbReference>
<protein>
    <submittedName>
        <fullName evidence="2">Restriction endonuclease subunit R</fullName>
    </submittedName>
</protein>
<accession>A0ABX4K7Y8</accession>
<organism evidence="2 3">
    <name type="scientific">Clostridium sporogenes</name>
    <dbReference type="NCBI Taxonomy" id="1509"/>
    <lineage>
        <taxon>Bacteria</taxon>
        <taxon>Bacillati</taxon>
        <taxon>Bacillota</taxon>
        <taxon>Clostridia</taxon>
        <taxon>Eubacteriales</taxon>
        <taxon>Clostridiaceae</taxon>
        <taxon>Clostridium</taxon>
    </lineage>
</organism>
<dbReference type="RefSeq" id="WP_098927045.1">
    <property type="nucleotide sequence ID" value="NZ_CBCRVC010000010.1"/>
</dbReference>
<proteinExistence type="predicted"/>
<dbReference type="InterPro" id="IPR027417">
    <property type="entry name" value="P-loop_NTPase"/>
</dbReference>
<dbReference type="InterPro" id="IPR006935">
    <property type="entry name" value="Helicase/UvrB_N"/>
</dbReference>
<sequence length="921" mass="107098">MAKAKGKIKELELPTLKLLRKQDDISWENVNGEAVKRHYVVPDYIIKNLKHLLRPYQEEAIRYFHYSQELNGADELYNHLLFNMATGSGKTDVMAGLILYLYEEMKYTNFIFVVNTNGVLSKTRKNLLNKTSSKYLFKDVIEIDGNRINIKEVTRFPNNREKGTIYLKLSTIQSLANEINETKEGGLTIEELSKEKLVILGDEAHHYSAYTKKTLTSTEIKEKSWENTLDIIRQSNSKNRQLEFTATIDIEGDKFLYEKYKNKIIYRYGLDKFISEGYSKKVFRLEANSSDTDKMLNAVLLSQYRKIIAKKYDVVEFKPVLMFKSNSIKVSNASYDKFNSLINDLNVEDLRKFIDINLNTTSSTMQRVYSYYKNEDLAHIITTIKRDFSKEKVINVNDNTKGILEDKNFTHTLNSLEDSENPFRVVFAVAKLSEGWDVLNLYDIVRISEQAKSTSAATMSEAQLIGRGARYNPFLFKNQISYKRRFDDLRYDDNMEDLKLLESLHYHTINDKNYINNLVKALDKIKLTVEDDSDFVIFETDVKTSFKDSPVYKTGKLYYNEVEDVPVEEYNSLSSFGINNLYEANMLNVISEAEYAEAADKGKDKKISVLRNSDADKRILKKALARNSFFEFCNLKNFIPILNSKNEFINSDEWLGELKIDAIVPFNTESLSPLEKLIATEKCLRYIQSNIKRNFSKKRGTNKFIPINIKDIVTPYSKKVSKSLSKKPVEEIIQKYPMSKQNWFVYEDAIVDVLEKDLIGLIQRLVDNKLKEKYKKIYLIRNDERQTGLKLHQFRAKKLDCSNNNLDFSEKLIAESESSYLNSSDDIAIYDGFMPDFILYLSNEDFIYQVYIEPKGQDIALRDYWKQNLLKSIDSDKFEILVENNNVKLYGIKFYTGKNSKEFVSDLDKKIFDGVSLTKSY</sequence>
<dbReference type="SMART" id="SM00487">
    <property type="entry name" value="DEXDc"/>
    <property type="match status" value="1"/>
</dbReference>
<dbReference type="PANTHER" id="PTHR47396">
    <property type="entry name" value="TYPE I RESTRICTION ENZYME ECOKI R PROTEIN"/>
    <property type="match status" value="1"/>
</dbReference>
<keyword evidence="2" id="KW-0540">Nuclease</keyword>
<dbReference type="EMBL" id="PDLH01000007">
    <property type="protein sequence ID" value="PHG99992.1"/>
    <property type="molecule type" value="Genomic_DNA"/>
</dbReference>
<evidence type="ECO:0000259" key="1">
    <source>
        <dbReference type="SMART" id="SM00487"/>
    </source>
</evidence>
<keyword evidence="2" id="KW-0255">Endonuclease</keyword>
<comment type="caution">
    <text evidence="2">The sequence shown here is derived from an EMBL/GenBank/DDBJ whole genome shotgun (WGS) entry which is preliminary data.</text>
</comment>
<dbReference type="SUPFAM" id="SSF52540">
    <property type="entry name" value="P-loop containing nucleoside triphosphate hydrolases"/>
    <property type="match status" value="1"/>
</dbReference>
<name>A0ABX4K7Y8_CLOSG</name>
<feature type="domain" description="Helicase ATP-binding" evidence="1">
    <location>
        <begin position="49"/>
        <end position="276"/>
    </location>
</feature>
<dbReference type="CDD" id="cd17926">
    <property type="entry name" value="DEXHc_RE"/>
    <property type="match status" value="1"/>
</dbReference>
<evidence type="ECO:0000313" key="2">
    <source>
        <dbReference type="EMBL" id="PHG99992.1"/>
    </source>
</evidence>
<dbReference type="InterPro" id="IPR050742">
    <property type="entry name" value="Helicase_Restrict-Modif_Enz"/>
</dbReference>
<reference evidence="2 3" key="1">
    <citation type="submission" date="2017-09" db="EMBL/GenBank/DDBJ databases">
        <title>FDA dAtabase for Regulatory Grade micrObial Sequences (FDA-ARGOS): Supporting development and validation of Infectious Disease Dx tests.</title>
        <authorList>
            <person name="Kerrigan L."/>
            <person name="Long C."/>
            <person name="Tallon L.J."/>
            <person name="Sadzewicz L."/>
            <person name="Ott S."/>
            <person name="Zhao X."/>
            <person name="Nagaraj S."/>
            <person name="Vavikolanu K."/>
            <person name="Aluvathingal J."/>
            <person name="Nadendla S."/>
            <person name="Sichtig H."/>
        </authorList>
    </citation>
    <scope>NUCLEOTIDE SEQUENCE [LARGE SCALE GENOMIC DNA]</scope>
    <source>
        <strain evidence="2 3">FDAARGOS_423</strain>
    </source>
</reference>
<dbReference type="InterPro" id="IPR014001">
    <property type="entry name" value="Helicase_ATP-bd"/>
</dbReference>
<keyword evidence="3" id="KW-1185">Reference proteome</keyword>